<evidence type="ECO:0000256" key="5">
    <source>
        <dbReference type="SAM" id="SignalP"/>
    </source>
</evidence>
<evidence type="ECO:0000256" key="3">
    <source>
        <dbReference type="ARBA" id="ARBA00022729"/>
    </source>
</evidence>
<evidence type="ECO:0000256" key="4">
    <source>
        <dbReference type="SAM" id="MobiDB-lite"/>
    </source>
</evidence>
<feature type="signal peptide" evidence="5">
    <location>
        <begin position="1"/>
        <end position="22"/>
    </location>
</feature>
<reference evidence="6" key="1">
    <citation type="submission" date="2016-04" db="EMBL/GenBank/DDBJ databases">
        <authorList>
            <person name="Evans L.H."/>
            <person name="Alamgir A."/>
            <person name="Owens N."/>
            <person name="Weber N.D."/>
            <person name="Virtaneva K."/>
            <person name="Barbian K."/>
            <person name="Babar A."/>
            <person name="Rosenke K."/>
        </authorList>
    </citation>
    <scope>NUCLEOTIDE SEQUENCE</scope>
    <source>
        <strain evidence="6">86</strain>
    </source>
</reference>
<dbReference type="GO" id="GO:0046872">
    <property type="term" value="F:metal ion binding"/>
    <property type="evidence" value="ECO:0007669"/>
    <property type="project" value="InterPro"/>
</dbReference>
<name>A0A212IWB7_9DELT</name>
<dbReference type="Gene3D" id="3.40.50.1980">
    <property type="entry name" value="Nitrogenase molybdenum iron protein domain"/>
    <property type="match status" value="2"/>
</dbReference>
<keyword evidence="3 5" id="KW-0732">Signal</keyword>
<feature type="chain" id="PRO_5012962274" evidence="5">
    <location>
        <begin position="23"/>
        <end position="313"/>
    </location>
</feature>
<dbReference type="AlphaFoldDB" id="A0A212IWB7"/>
<sequence length="313" mass="33565">MRAALAFFALFSALLFPATAGAAPIAVTVSIPPQKYFVEQIGGSDVTVTVMAAKGQDPHSYEPTAAQMESIARAEMYCTIGVPFETQWVPKFRSLNPSMRVVDLLGAIPRIEGKPDLALRDTLPGKGRNRHDEHDHDHDAHGGHHHGLDTDDPHAWLSPDDMAKAVPVIVAALAEKRPDRAAAFAERGAALDKNLADLSARIRAMLAGAKTRTFLTFHQSWAHYARNFGLREASVELEGREPGPKSMAMLMDFAKANNIKVIVADSMTGRSAVEAIANNIGASVIHATPLAEDWPGALLEFSGKLAAALGAPQ</sequence>
<keyword evidence="2" id="KW-0813">Transport</keyword>
<comment type="similarity">
    <text evidence="1">Belongs to the bacterial solute-binding protein 9 family.</text>
</comment>
<gene>
    <name evidence="6" type="ORF">KL86DPRO_10203</name>
</gene>
<dbReference type="Pfam" id="PF01297">
    <property type="entry name" value="ZnuA"/>
    <property type="match status" value="1"/>
</dbReference>
<dbReference type="SUPFAM" id="SSF53807">
    <property type="entry name" value="Helical backbone' metal receptor"/>
    <property type="match status" value="1"/>
</dbReference>
<dbReference type="InterPro" id="IPR006127">
    <property type="entry name" value="ZnuA-like"/>
</dbReference>
<accession>A0A212IWB7</accession>
<dbReference type="EMBL" id="FLUQ01000001">
    <property type="protein sequence ID" value="SBV91508.1"/>
    <property type="molecule type" value="Genomic_DNA"/>
</dbReference>
<feature type="region of interest" description="Disordered" evidence="4">
    <location>
        <begin position="118"/>
        <end position="151"/>
    </location>
</feature>
<evidence type="ECO:0000256" key="2">
    <source>
        <dbReference type="ARBA" id="ARBA00022448"/>
    </source>
</evidence>
<dbReference type="PANTHER" id="PTHR42953:SF3">
    <property type="entry name" value="HIGH-AFFINITY ZINC UPTAKE SYSTEM PROTEIN ZNUA"/>
    <property type="match status" value="1"/>
</dbReference>
<protein>
    <submittedName>
        <fullName evidence="6">Putative Periplasmic solute binding protein</fullName>
    </submittedName>
</protein>
<feature type="compositionally biased region" description="Basic and acidic residues" evidence="4">
    <location>
        <begin position="130"/>
        <end position="151"/>
    </location>
</feature>
<dbReference type="PANTHER" id="PTHR42953">
    <property type="entry name" value="HIGH-AFFINITY ZINC UPTAKE SYSTEM PROTEIN ZNUA-RELATED"/>
    <property type="match status" value="1"/>
</dbReference>
<dbReference type="InterPro" id="IPR050492">
    <property type="entry name" value="Bact_metal-bind_prot9"/>
</dbReference>
<proteinExistence type="inferred from homology"/>
<dbReference type="GO" id="GO:0030001">
    <property type="term" value="P:metal ion transport"/>
    <property type="evidence" value="ECO:0007669"/>
    <property type="project" value="InterPro"/>
</dbReference>
<evidence type="ECO:0000256" key="1">
    <source>
        <dbReference type="ARBA" id="ARBA00011028"/>
    </source>
</evidence>
<evidence type="ECO:0000313" key="6">
    <source>
        <dbReference type="EMBL" id="SBV91508.1"/>
    </source>
</evidence>
<organism evidence="6">
    <name type="scientific">uncultured delta proteobacterium</name>
    <dbReference type="NCBI Taxonomy" id="34034"/>
    <lineage>
        <taxon>Bacteria</taxon>
        <taxon>Deltaproteobacteria</taxon>
        <taxon>environmental samples</taxon>
    </lineage>
</organism>